<gene>
    <name evidence="2" type="ORF">ALC62_00099</name>
</gene>
<reference evidence="2 3" key="1">
    <citation type="submission" date="2016-03" db="EMBL/GenBank/DDBJ databases">
        <title>Cyphomyrmex costatus WGS genome.</title>
        <authorList>
            <person name="Nygaard S."/>
            <person name="Hu H."/>
            <person name="Boomsma J."/>
            <person name="Zhang G."/>
        </authorList>
    </citation>
    <scope>NUCLEOTIDE SEQUENCE [LARGE SCALE GENOMIC DNA]</scope>
    <source>
        <strain evidence="2">MS0001</strain>
        <tissue evidence="2">Whole body</tissue>
    </source>
</reference>
<evidence type="ECO:0000313" key="2">
    <source>
        <dbReference type="EMBL" id="KYN50071.1"/>
    </source>
</evidence>
<name>A0A151K252_9HYME</name>
<dbReference type="EMBL" id="LKEX01009335">
    <property type="protein sequence ID" value="KYN50071.1"/>
    <property type="molecule type" value="Genomic_DNA"/>
</dbReference>
<keyword evidence="3" id="KW-1185">Reference proteome</keyword>
<feature type="region of interest" description="Disordered" evidence="1">
    <location>
        <begin position="47"/>
        <end position="71"/>
    </location>
</feature>
<organism evidence="2 3">
    <name type="scientific">Cyphomyrmex costatus</name>
    <dbReference type="NCBI Taxonomy" id="456900"/>
    <lineage>
        <taxon>Eukaryota</taxon>
        <taxon>Metazoa</taxon>
        <taxon>Ecdysozoa</taxon>
        <taxon>Arthropoda</taxon>
        <taxon>Hexapoda</taxon>
        <taxon>Insecta</taxon>
        <taxon>Pterygota</taxon>
        <taxon>Neoptera</taxon>
        <taxon>Endopterygota</taxon>
        <taxon>Hymenoptera</taxon>
        <taxon>Apocrita</taxon>
        <taxon>Aculeata</taxon>
        <taxon>Formicoidea</taxon>
        <taxon>Formicidae</taxon>
        <taxon>Myrmicinae</taxon>
        <taxon>Cyphomyrmex</taxon>
    </lineage>
</organism>
<accession>A0A151K252</accession>
<proteinExistence type="predicted"/>
<dbReference type="Proteomes" id="UP000078542">
    <property type="component" value="Unassembled WGS sequence"/>
</dbReference>
<comment type="caution">
    <text evidence="2">The sequence shown here is derived from an EMBL/GenBank/DDBJ whole genome shotgun (WGS) entry which is preliminary data.</text>
</comment>
<protein>
    <submittedName>
        <fullName evidence="2">Uncharacterized protein</fullName>
    </submittedName>
</protein>
<evidence type="ECO:0000313" key="3">
    <source>
        <dbReference type="Proteomes" id="UP000078542"/>
    </source>
</evidence>
<dbReference type="STRING" id="456900.A0A151K252"/>
<dbReference type="AlphaFoldDB" id="A0A151K252"/>
<sequence length="95" mass="10746">MACHKKCEKLTGNLCGLNQKLVAEALQALKRSDCRFADYYLFLAPSQSSDQRNSDSSDHFPSGRITPPATNLPRFKKYTITDFNFLKVSISQKSR</sequence>
<evidence type="ECO:0000256" key="1">
    <source>
        <dbReference type="SAM" id="MobiDB-lite"/>
    </source>
</evidence>